<gene>
    <name evidence="2" type="ORF">EIP91_009387</name>
</gene>
<reference evidence="2 3" key="1">
    <citation type="submission" date="2018-11" db="EMBL/GenBank/DDBJ databases">
        <title>Genome assembly of Steccherinum ochraceum LE-BIN_3174, the white-rot fungus of the Steccherinaceae family (The Residual Polyporoid clade, Polyporales, Basidiomycota).</title>
        <authorList>
            <person name="Fedorova T.V."/>
            <person name="Glazunova O.A."/>
            <person name="Landesman E.O."/>
            <person name="Moiseenko K.V."/>
            <person name="Psurtseva N.V."/>
            <person name="Savinova O.S."/>
            <person name="Shakhova N.V."/>
            <person name="Tyazhelova T.V."/>
            <person name="Vasina D.V."/>
        </authorList>
    </citation>
    <scope>NUCLEOTIDE SEQUENCE [LARGE SCALE GENOMIC DNA]</scope>
    <source>
        <strain evidence="2 3">LE-BIN_3174</strain>
    </source>
</reference>
<feature type="region of interest" description="Disordered" evidence="1">
    <location>
        <begin position="1"/>
        <end position="20"/>
    </location>
</feature>
<protein>
    <submittedName>
        <fullName evidence="2">Uncharacterized protein</fullName>
    </submittedName>
</protein>
<dbReference type="AlphaFoldDB" id="A0A4R0RB64"/>
<evidence type="ECO:0000256" key="1">
    <source>
        <dbReference type="SAM" id="MobiDB-lite"/>
    </source>
</evidence>
<dbReference type="Proteomes" id="UP000292702">
    <property type="component" value="Unassembled WGS sequence"/>
</dbReference>
<name>A0A4R0RB64_9APHY</name>
<evidence type="ECO:0000313" key="3">
    <source>
        <dbReference type="Proteomes" id="UP000292702"/>
    </source>
</evidence>
<keyword evidence="3" id="KW-1185">Reference proteome</keyword>
<sequence>MPYRTTHAYTRLPSPPPAPPLPRAPLYRAVDFDLSFVPTWSASSYACDRKAALQAILRARAKRLSTAPRADFTPVFLPPPAKAREVDVAVSFKLVPLSIAARDVAIKYRAEGFEL</sequence>
<proteinExistence type="predicted"/>
<accession>A0A4R0RB64</accession>
<evidence type="ECO:0000313" key="2">
    <source>
        <dbReference type="EMBL" id="TCD60868.1"/>
    </source>
</evidence>
<organism evidence="2 3">
    <name type="scientific">Steccherinum ochraceum</name>
    <dbReference type="NCBI Taxonomy" id="92696"/>
    <lineage>
        <taxon>Eukaryota</taxon>
        <taxon>Fungi</taxon>
        <taxon>Dikarya</taxon>
        <taxon>Basidiomycota</taxon>
        <taxon>Agaricomycotina</taxon>
        <taxon>Agaricomycetes</taxon>
        <taxon>Polyporales</taxon>
        <taxon>Steccherinaceae</taxon>
        <taxon>Steccherinum</taxon>
    </lineage>
</organism>
<dbReference type="EMBL" id="RWJN01000533">
    <property type="protein sequence ID" value="TCD60868.1"/>
    <property type="molecule type" value="Genomic_DNA"/>
</dbReference>
<comment type="caution">
    <text evidence="2">The sequence shown here is derived from an EMBL/GenBank/DDBJ whole genome shotgun (WGS) entry which is preliminary data.</text>
</comment>